<dbReference type="PANTHER" id="PTHR34501">
    <property type="entry name" value="PROTEIN YDDL-RELATED"/>
    <property type="match status" value="1"/>
</dbReference>
<dbReference type="SUPFAM" id="SSF56935">
    <property type="entry name" value="Porins"/>
    <property type="match status" value="1"/>
</dbReference>
<sequence length="368" mass="38982">MTKLKCQLLVGGIVLGTRVMAFGQTSTVQLSGQIGSGVTWQNNQAGGGSAFSMTDNLIAASFMRISGAEDLGGGRQVLFRLESALNVSNGNAGGKAAGGTSFWNRQSYVGLASDALGRLTLGRQFTAATDTAIRTLDVFQFNGSSAVVVPMALFGVDRFASNDTRQNNTVKYSYGVPGIVDAGASYSFDDGVSGRNYSAGIAHTAGNYALAAMYTRYFDAVGTTPTGGVPEHSLWGLGGYYVFGPVKAYASWFQSALDATIAHRVGQRDNIFDLGLAWQIGNRANLRIAYYNDRGRDLDGVVRRDGTKQTVVIATEYTLSTRTSIYATVFQNRFSGGYKLETVNLAALNRSAGSSVSTGASVGVRHVF</sequence>
<evidence type="ECO:0000259" key="12">
    <source>
        <dbReference type="Pfam" id="PF13609"/>
    </source>
</evidence>
<evidence type="ECO:0000256" key="3">
    <source>
        <dbReference type="ARBA" id="ARBA00022448"/>
    </source>
</evidence>
<comment type="subcellular location">
    <subcellularLocation>
        <location evidence="1">Cell outer membrane</location>
        <topology evidence="1">Multi-pass membrane protein</topology>
    </subcellularLocation>
</comment>
<dbReference type="GO" id="GO:0009279">
    <property type="term" value="C:cell outer membrane"/>
    <property type="evidence" value="ECO:0007669"/>
    <property type="project" value="UniProtKB-SubCell"/>
</dbReference>
<keyword evidence="5" id="KW-0812">Transmembrane</keyword>
<evidence type="ECO:0000313" key="13">
    <source>
        <dbReference type="EMBL" id="QBR04239.1"/>
    </source>
</evidence>
<keyword evidence="3" id="KW-0813">Transport</keyword>
<feature type="domain" description="Porin" evidence="12">
    <location>
        <begin position="21"/>
        <end position="335"/>
    </location>
</feature>
<keyword evidence="8" id="KW-0626">Porin</keyword>
<dbReference type="EMBL" id="CP038152">
    <property type="protein sequence ID" value="QBR04239.1"/>
    <property type="molecule type" value="Genomic_DNA"/>
</dbReference>
<keyword evidence="10" id="KW-0998">Cell outer membrane</keyword>
<gene>
    <name evidence="13" type="ORF">E1956_44755</name>
</gene>
<dbReference type="GO" id="GO:0015288">
    <property type="term" value="F:porin activity"/>
    <property type="evidence" value="ECO:0007669"/>
    <property type="project" value="UniProtKB-KW"/>
</dbReference>
<keyword evidence="13" id="KW-0614">Plasmid</keyword>
<evidence type="ECO:0000256" key="9">
    <source>
        <dbReference type="ARBA" id="ARBA00023136"/>
    </source>
</evidence>
<dbReference type="GO" id="GO:0046930">
    <property type="term" value="C:pore complex"/>
    <property type="evidence" value="ECO:0007669"/>
    <property type="project" value="UniProtKB-KW"/>
</dbReference>
<dbReference type="KEGG" id="ppai:E1956_44755"/>
<geneLocation type="plasmid" evidence="13 14">
    <name>unnamed1</name>
</geneLocation>
<keyword evidence="7" id="KW-0406">Ion transport</keyword>
<evidence type="ECO:0000256" key="5">
    <source>
        <dbReference type="ARBA" id="ARBA00022692"/>
    </source>
</evidence>
<keyword evidence="4" id="KW-1134">Transmembrane beta strand</keyword>
<evidence type="ECO:0000256" key="8">
    <source>
        <dbReference type="ARBA" id="ARBA00023114"/>
    </source>
</evidence>
<organism evidence="13 14">
    <name type="scientific">Paraburkholderia pallida</name>
    <dbReference type="NCBI Taxonomy" id="2547399"/>
    <lineage>
        <taxon>Bacteria</taxon>
        <taxon>Pseudomonadati</taxon>
        <taxon>Pseudomonadota</taxon>
        <taxon>Betaproteobacteria</taxon>
        <taxon>Burkholderiales</taxon>
        <taxon>Burkholderiaceae</taxon>
        <taxon>Paraburkholderia</taxon>
    </lineage>
</organism>
<evidence type="ECO:0000256" key="10">
    <source>
        <dbReference type="ARBA" id="ARBA00023237"/>
    </source>
</evidence>
<dbReference type="RefSeq" id="WP_134760426.1">
    <property type="nucleotide sequence ID" value="NZ_CP038152.1"/>
</dbReference>
<feature type="chain" id="PRO_5020673326" evidence="11">
    <location>
        <begin position="22"/>
        <end position="368"/>
    </location>
</feature>
<keyword evidence="14" id="KW-1185">Reference proteome</keyword>
<reference evidence="13 14" key="1">
    <citation type="submission" date="2019-03" db="EMBL/GenBank/DDBJ databases">
        <title>Paraburkholderia sp. 7MH5, isolated from subtropical forest soil.</title>
        <authorList>
            <person name="Gao Z.-H."/>
            <person name="Qiu L.-H."/>
        </authorList>
    </citation>
    <scope>NUCLEOTIDE SEQUENCE [LARGE SCALE GENOMIC DNA]</scope>
    <source>
        <strain evidence="13 14">7MH5</strain>
        <plasmid evidence="13 14">unnamed1</plasmid>
    </source>
</reference>
<accession>A0A4P7D695</accession>
<proteinExistence type="predicted"/>
<keyword evidence="6 11" id="KW-0732">Signal</keyword>
<protein>
    <submittedName>
        <fullName evidence="13">Porin</fullName>
    </submittedName>
</protein>
<dbReference type="GO" id="GO:0006811">
    <property type="term" value="P:monoatomic ion transport"/>
    <property type="evidence" value="ECO:0007669"/>
    <property type="project" value="UniProtKB-KW"/>
</dbReference>
<name>A0A4P7D695_9BURK</name>
<dbReference type="Gene3D" id="2.40.160.10">
    <property type="entry name" value="Porin"/>
    <property type="match status" value="1"/>
</dbReference>
<dbReference type="PANTHER" id="PTHR34501:SF9">
    <property type="entry name" value="MAJOR OUTER MEMBRANE PROTEIN P.IA"/>
    <property type="match status" value="1"/>
</dbReference>
<evidence type="ECO:0000256" key="2">
    <source>
        <dbReference type="ARBA" id="ARBA00011233"/>
    </source>
</evidence>
<evidence type="ECO:0000256" key="4">
    <source>
        <dbReference type="ARBA" id="ARBA00022452"/>
    </source>
</evidence>
<keyword evidence="9" id="KW-0472">Membrane</keyword>
<dbReference type="InterPro" id="IPR033900">
    <property type="entry name" value="Gram_neg_porin_domain"/>
</dbReference>
<evidence type="ECO:0000256" key="11">
    <source>
        <dbReference type="SAM" id="SignalP"/>
    </source>
</evidence>
<dbReference type="OrthoDB" id="6975458at2"/>
<evidence type="ECO:0000256" key="7">
    <source>
        <dbReference type="ARBA" id="ARBA00023065"/>
    </source>
</evidence>
<dbReference type="InterPro" id="IPR023614">
    <property type="entry name" value="Porin_dom_sf"/>
</dbReference>
<comment type="subunit">
    <text evidence="2">Homotrimer.</text>
</comment>
<evidence type="ECO:0000256" key="1">
    <source>
        <dbReference type="ARBA" id="ARBA00004571"/>
    </source>
</evidence>
<dbReference type="CDD" id="cd00342">
    <property type="entry name" value="gram_neg_porins"/>
    <property type="match status" value="1"/>
</dbReference>
<dbReference type="InterPro" id="IPR050298">
    <property type="entry name" value="Gram-neg_bact_OMP"/>
</dbReference>
<evidence type="ECO:0000256" key="6">
    <source>
        <dbReference type="ARBA" id="ARBA00022729"/>
    </source>
</evidence>
<feature type="signal peptide" evidence="11">
    <location>
        <begin position="1"/>
        <end position="21"/>
    </location>
</feature>
<dbReference type="Proteomes" id="UP000295727">
    <property type="component" value="Plasmid unnamed1"/>
</dbReference>
<evidence type="ECO:0000313" key="14">
    <source>
        <dbReference type="Proteomes" id="UP000295727"/>
    </source>
</evidence>
<dbReference type="Pfam" id="PF13609">
    <property type="entry name" value="Porin_4"/>
    <property type="match status" value="1"/>
</dbReference>
<dbReference type="AlphaFoldDB" id="A0A4P7D695"/>